<dbReference type="InterPro" id="IPR001296">
    <property type="entry name" value="Glyco_trans_1"/>
</dbReference>
<dbReference type="InterPro" id="IPR011330">
    <property type="entry name" value="Glyco_hydro/deAcase_b/a-brl"/>
</dbReference>
<dbReference type="Proteomes" id="UP000428328">
    <property type="component" value="Chromosome"/>
</dbReference>
<dbReference type="PANTHER" id="PTHR34216">
    <property type="match status" value="1"/>
</dbReference>
<dbReference type="SUPFAM" id="SSF88713">
    <property type="entry name" value="Glycoside hydrolase/deacetylase"/>
    <property type="match status" value="1"/>
</dbReference>
<dbReference type="Gene3D" id="3.40.50.2000">
    <property type="entry name" value="Glycogen Phosphorylase B"/>
    <property type="match status" value="2"/>
</dbReference>
<dbReference type="AlphaFoldDB" id="A0A6I6JNZ5"/>
<feature type="domain" description="NodB homology" evidence="3">
    <location>
        <begin position="53"/>
        <end position="153"/>
    </location>
</feature>
<gene>
    <name evidence="5" type="ORF">GM415_04155</name>
</gene>
<dbReference type="InterPro" id="IPR028098">
    <property type="entry name" value="Glyco_trans_4-like_N"/>
</dbReference>
<dbReference type="Pfam" id="PF13439">
    <property type="entry name" value="Glyco_transf_4"/>
    <property type="match status" value="1"/>
</dbReference>
<evidence type="ECO:0000313" key="5">
    <source>
        <dbReference type="EMBL" id="QGY39344.1"/>
    </source>
</evidence>
<dbReference type="Gene3D" id="3.20.20.370">
    <property type="entry name" value="Glycoside hydrolase/deacetylase"/>
    <property type="match status" value="1"/>
</dbReference>
<protein>
    <submittedName>
        <fullName evidence="5">Glycosyltransferase</fullName>
    </submittedName>
</protein>
<name>A0A6I6JNZ5_9BACT</name>
<keyword evidence="6" id="KW-1185">Reference proteome</keyword>
<dbReference type="RefSeq" id="WP_158946570.1">
    <property type="nucleotide sequence ID" value="NZ_CP046400.1"/>
</dbReference>
<keyword evidence="1" id="KW-0732">Signal</keyword>
<organism evidence="5 6">
    <name type="scientific">Pseudodesulfovibrio cashew</name>
    <dbReference type="NCBI Taxonomy" id="2678688"/>
    <lineage>
        <taxon>Bacteria</taxon>
        <taxon>Pseudomonadati</taxon>
        <taxon>Thermodesulfobacteriota</taxon>
        <taxon>Desulfovibrionia</taxon>
        <taxon>Desulfovibrionales</taxon>
        <taxon>Desulfovibrionaceae</taxon>
    </lineage>
</organism>
<evidence type="ECO:0000313" key="6">
    <source>
        <dbReference type="Proteomes" id="UP000428328"/>
    </source>
</evidence>
<dbReference type="InterPro" id="IPR002509">
    <property type="entry name" value="NODB_dom"/>
</dbReference>
<proteinExistence type="predicted"/>
<dbReference type="PANTHER" id="PTHR34216:SF13">
    <property type="entry name" value="XYLANASE_CHITIN DEACETYLASE"/>
    <property type="match status" value="1"/>
</dbReference>
<dbReference type="GO" id="GO:0005975">
    <property type="term" value="P:carbohydrate metabolic process"/>
    <property type="evidence" value="ECO:0007669"/>
    <property type="project" value="InterPro"/>
</dbReference>
<reference evidence="5 6" key="1">
    <citation type="submission" date="2019-11" db="EMBL/GenBank/DDBJ databases">
        <authorList>
            <person name="Zheng R.K."/>
            <person name="Sun C.M."/>
        </authorList>
    </citation>
    <scope>NUCLEOTIDE SEQUENCE [LARGE SCALE GENOMIC DNA]</scope>
    <source>
        <strain evidence="5 6">SRB007</strain>
    </source>
</reference>
<accession>A0A6I6JNZ5</accession>
<evidence type="ECO:0000259" key="2">
    <source>
        <dbReference type="Pfam" id="PF00534"/>
    </source>
</evidence>
<dbReference type="SUPFAM" id="SSF53756">
    <property type="entry name" value="UDP-Glycosyltransferase/glycogen phosphorylase"/>
    <property type="match status" value="1"/>
</dbReference>
<dbReference type="Pfam" id="PF00534">
    <property type="entry name" value="Glycos_transf_1"/>
    <property type="match status" value="1"/>
</dbReference>
<evidence type="ECO:0000256" key="1">
    <source>
        <dbReference type="ARBA" id="ARBA00022729"/>
    </source>
</evidence>
<feature type="domain" description="Glycosyl transferase family 1" evidence="2">
    <location>
        <begin position="492"/>
        <end position="651"/>
    </location>
</feature>
<sequence>MIRTSIPVLCYHNVSEVDGHTPERFAEHLDAILEAGFRTISARDLLAVVRGDRKAPRKSVVLTFDDGHLSNWLTCVPELEKRGMTGTFFALTDFTESGAARNAATAPAMLPMPEAFKAALTEHDHAQFFNEGEIRAMLGKGMEVFSHGCRHQGTFRTLRPYAPMGAKKARWPAWGIYPDFNPDWPTFDAASAYVYDGFWPEVDKTGAVRFKTRTPQERLMFCHKDFARSFERMRELNGYAEQLFCWPWGQFCEDAETELKRAGYAGAFTLERWVNARGTDPYRINRIGVGKPKSGKWVQARLRMYGSDPAARVFFKLHRKRPEIKRVLYATDSTRLSGGSRQLINNVEAMSAMGIETHAVLHPESPLIPALEGRDVVIHPFDGFRKYLWSGAFLKNVVRENRIDVVHSFHNRAYKMGVIARLMGARFKLFINRGVISRPNDIFFLWTALADGVVCNSAQCARVLRNHRVMKSRLNVVYNAYCGPDYGEPKPRKKRGTRFIYVGNGAETKGYDVFISAANLLCEGDCRDMEFVAVGLKQGEAERFEHLYSPALRERLRDTGEIPHAEVIEELRFADVVCVTSRKESFPNSLIEAFDHGLPGVCTDVGGIPEMLHDGVNGYLCPSEDAACLAEKMRLMAEEPTRRQAMGRIGRAVTRTLLTPEAKAHALMRVYMGERLNDLLPVEDVAARIVSEGTE</sequence>
<feature type="domain" description="Glycosyltransferase subfamily 4-like N-terminal" evidence="4">
    <location>
        <begin position="337"/>
        <end position="480"/>
    </location>
</feature>
<keyword evidence="5" id="KW-0808">Transferase</keyword>
<dbReference type="KEGG" id="psel:GM415_04155"/>
<dbReference type="GO" id="GO:0016757">
    <property type="term" value="F:glycosyltransferase activity"/>
    <property type="evidence" value="ECO:0007669"/>
    <property type="project" value="InterPro"/>
</dbReference>
<evidence type="ECO:0000259" key="4">
    <source>
        <dbReference type="Pfam" id="PF13439"/>
    </source>
</evidence>
<dbReference type="EMBL" id="CP046400">
    <property type="protein sequence ID" value="QGY39344.1"/>
    <property type="molecule type" value="Genomic_DNA"/>
</dbReference>
<dbReference type="GO" id="GO:0016810">
    <property type="term" value="F:hydrolase activity, acting on carbon-nitrogen (but not peptide) bonds"/>
    <property type="evidence" value="ECO:0007669"/>
    <property type="project" value="InterPro"/>
</dbReference>
<evidence type="ECO:0000259" key="3">
    <source>
        <dbReference type="Pfam" id="PF01522"/>
    </source>
</evidence>
<dbReference type="Pfam" id="PF01522">
    <property type="entry name" value="Polysacc_deac_1"/>
    <property type="match status" value="1"/>
</dbReference>
<dbReference type="InterPro" id="IPR051398">
    <property type="entry name" value="Polysacch_Deacetylase"/>
</dbReference>
<dbReference type="CDD" id="cd03801">
    <property type="entry name" value="GT4_PimA-like"/>
    <property type="match status" value="1"/>
</dbReference>